<keyword evidence="1" id="KW-0472">Membrane</keyword>
<gene>
    <name evidence="2" type="ORF">ACFSQJ_17920</name>
</gene>
<comment type="caution">
    <text evidence="2">The sequence shown here is derived from an EMBL/GenBank/DDBJ whole genome shotgun (WGS) entry which is preliminary data.</text>
</comment>
<keyword evidence="1" id="KW-0812">Transmembrane</keyword>
<accession>A0ABW5N0U2</accession>
<keyword evidence="3" id="KW-1185">Reference proteome</keyword>
<dbReference type="Proteomes" id="UP001597526">
    <property type="component" value="Unassembled WGS sequence"/>
</dbReference>
<dbReference type="SUPFAM" id="SSF82185">
    <property type="entry name" value="Histone H3 K4-specific methyltransferase SET7/9 N-terminal domain"/>
    <property type="match status" value="1"/>
</dbReference>
<dbReference type="Gene3D" id="2.20.110.10">
    <property type="entry name" value="Histone H3 K4-specific methyltransferase SET7/9 N-terminal domain"/>
    <property type="match status" value="1"/>
</dbReference>
<organism evidence="2 3">
    <name type="scientific">Croceitalea marina</name>
    <dbReference type="NCBI Taxonomy" id="1775166"/>
    <lineage>
        <taxon>Bacteria</taxon>
        <taxon>Pseudomonadati</taxon>
        <taxon>Bacteroidota</taxon>
        <taxon>Flavobacteriia</taxon>
        <taxon>Flavobacteriales</taxon>
        <taxon>Flavobacteriaceae</taxon>
        <taxon>Croceitalea</taxon>
    </lineage>
</organism>
<reference evidence="3" key="1">
    <citation type="journal article" date="2019" name="Int. J. Syst. Evol. Microbiol.">
        <title>The Global Catalogue of Microorganisms (GCM) 10K type strain sequencing project: providing services to taxonomists for standard genome sequencing and annotation.</title>
        <authorList>
            <consortium name="The Broad Institute Genomics Platform"/>
            <consortium name="The Broad Institute Genome Sequencing Center for Infectious Disease"/>
            <person name="Wu L."/>
            <person name="Ma J."/>
        </authorList>
    </citation>
    <scope>NUCLEOTIDE SEQUENCE [LARGE SCALE GENOMIC DNA]</scope>
    <source>
        <strain evidence="3">KCTC 52368</strain>
    </source>
</reference>
<evidence type="ECO:0000313" key="2">
    <source>
        <dbReference type="EMBL" id="MFD2588809.1"/>
    </source>
</evidence>
<dbReference type="EMBL" id="JBHULB010000082">
    <property type="protein sequence ID" value="MFD2588809.1"/>
    <property type="molecule type" value="Genomic_DNA"/>
</dbReference>
<feature type="transmembrane region" description="Helical" evidence="1">
    <location>
        <begin position="7"/>
        <end position="26"/>
    </location>
</feature>
<evidence type="ECO:0000256" key="1">
    <source>
        <dbReference type="SAM" id="Phobius"/>
    </source>
</evidence>
<sequence>MVKKRILFGFLGVFALYVVYLLYIFVLSPKTNLQSVYLIPKDAVFVIESEKPVESWKKVSESDAWHHLQKNGYFAELTENIQKVDTIFNNKRKLFELFDGRSLFISIHMISEKDYGIFYVLDLKRIAKLKLLKTYLNTLLNENYTLSKRNYHNHEILEIYDRKSKETMHLAFIKNQLVASYTHTLVEASIDQYQEPVLGRDLNFIEINQKVGYEDLFRLYLQYDYLDEYYKRFSNQPSDWINRVSENFKFSGFSFDLDENSTITANGFTNISFTNENYLEALQKSGTAKRTIAQIAPKRTALYISYGFDSFSEFYKNFELVQEANSSEEYESYKAGIQKVEKFLKIDVKENFVDWIGDEIALLQIQSDISKGKNDLALVLKATDSAAAKTNLDFVLNQIKKKTPVKFKAIPFKKHQINFLSIKGFFKILLGNRFKEFDKPYFSQIEDYIVFSNNPNTLKTIISNYAERETLASSDNFLTFNKKFEAESSLFVYSNIPVLYDNMYALADRSTKAQLRKNKDFIICFPQVGFQLTPEDNLFESTLIVNYQDVEKVKVNSQFEEVPKNEKQTSKTNEITDAVFNLSPIYPTDLNAKSFAKKYSNGSIRFEVDLKDGLKNGRYQEYYANGEKKITGRFRKDEQVGTWRYYDLEGELLHKKRF</sequence>
<keyword evidence="1" id="KW-1133">Transmembrane helix</keyword>
<evidence type="ECO:0000313" key="3">
    <source>
        <dbReference type="Proteomes" id="UP001597526"/>
    </source>
</evidence>
<name>A0ABW5N0U2_9FLAO</name>
<proteinExistence type="predicted"/>
<dbReference type="RefSeq" id="WP_377768274.1">
    <property type="nucleotide sequence ID" value="NZ_JBHULB010000082.1"/>
</dbReference>
<dbReference type="Pfam" id="PF11832">
    <property type="entry name" value="DUF3352"/>
    <property type="match status" value="1"/>
</dbReference>
<protein>
    <submittedName>
        <fullName evidence="2">DUF3352 domain-containing protein</fullName>
    </submittedName>
</protein>
<dbReference type="InterPro" id="IPR021787">
    <property type="entry name" value="DUF3352"/>
</dbReference>